<keyword evidence="4" id="KW-0472">Membrane</keyword>
<evidence type="ECO:0000256" key="2">
    <source>
        <dbReference type="ARBA" id="ARBA00006275"/>
    </source>
</evidence>
<protein>
    <submittedName>
        <fullName evidence="8">RagB/SusD family nutrient uptake outer membrane protein</fullName>
    </submittedName>
</protein>
<evidence type="ECO:0000256" key="1">
    <source>
        <dbReference type="ARBA" id="ARBA00004442"/>
    </source>
</evidence>
<feature type="domain" description="SusD-like N-terminal" evidence="7">
    <location>
        <begin position="27"/>
        <end position="223"/>
    </location>
</feature>
<proteinExistence type="inferred from homology"/>
<evidence type="ECO:0000259" key="6">
    <source>
        <dbReference type="Pfam" id="PF07980"/>
    </source>
</evidence>
<comment type="subcellular location">
    <subcellularLocation>
        <location evidence="1">Cell outer membrane</location>
    </subcellularLocation>
</comment>
<dbReference type="Gene3D" id="1.25.40.390">
    <property type="match status" value="1"/>
</dbReference>
<comment type="similarity">
    <text evidence="2">Belongs to the SusD family.</text>
</comment>
<comment type="caution">
    <text evidence="8">The sequence shown here is derived from an EMBL/GenBank/DDBJ whole genome shotgun (WGS) entry which is preliminary data.</text>
</comment>
<dbReference type="InterPro" id="IPR011990">
    <property type="entry name" value="TPR-like_helical_dom_sf"/>
</dbReference>
<evidence type="ECO:0000256" key="5">
    <source>
        <dbReference type="ARBA" id="ARBA00023237"/>
    </source>
</evidence>
<dbReference type="SUPFAM" id="SSF48452">
    <property type="entry name" value="TPR-like"/>
    <property type="match status" value="1"/>
</dbReference>
<dbReference type="PROSITE" id="PS51257">
    <property type="entry name" value="PROKAR_LIPOPROTEIN"/>
    <property type="match status" value="1"/>
</dbReference>
<accession>A0A4R4KIE4</accession>
<reference evidence="8 9" key="1">
    <citation type="submission" date="2019-02" db="EMBL/GenBank/DDBJ databases">
        <title>Arundinibacter roseus gen. nov., sp. nov., a new member of the family Cytophagaceae.</title>
        <authorList>
            <person name="Szuroczki S."/>
            <person name="Khayer B."/>
            <person name="Sproer C."/>
            <person name="Toumi M."/>
            <person name="Szabo A."/>
            <person name="Felfoldi T."/>
            <person name="Schumann P."/>
            <person name="Toth E."/>
        </authorList>
    </citation>
    <scope>NUCLEOTIDE SEQUENCE [LARGE SCALE GENOMIC DNA]</scope>
    <source>
        <strain evidence="8 9">DMA-k-7a</strain>
    </source>
</reference>
<evidence type="ECO:0000256" key="4">
    <source>
        <dbReference type="ARBA" id="ARBA00023136"/>
    </source>
</evidence>
<dbReference type="AlphaFoldDB" id="A0A4R4KIE4"/>
<organism evidence="8 9">
    <name type="scientific">Arundinibacter roseus</name>
    <dbReference type="NCBI Taxonomy" id="2070510"/>
    <lineage>
        <taxon>Bacteria</taxon>
        <taxon>Pseudomonadati</taxon>
        <taxon>Bacteroidota</taxon>
        <taxon>Cytophagia</taxon>
        <taxon>Cytophagales</taxon>
        <taxon>Spirosomataceae</taxon>
        <taxon>Arundinibacter</taxon>
    </lineage>
</organism>
<dbReference type="RefSeq" id="WP_132114442.1">
    <property type="nucleotide sequence ID" value="NZ_SMJU01000002.1"/>
</dbReference>
<evidence type="ECO:0000256" key="3">
    <source>
        <dbReference type="ARBA" id="ARBA00022729"/>
    </source>
</evidence>
<keyword evidence="5" id="KW-0998">Cell outer membrane</keyword>
<dbReference type="OrthoDB" id="906516at2"/>
<keyword evidence="9" id="KW-1185">Reference proteome</keyword>
<dbReference type="InterPro" id="IPR012944">
    <property type="entry name" value="SusD_RagB_dom"/>
</dbReference>
<evidence type="ECO:0000313" key="8">
    <source>
        <dbReference type="EMBL" id="TDB67950.1"/>
    </source>
</evidence>
<dbReference type="GO" id="GO:0009279">
    <property type="term" value="C:cell outer membrane"/>
    <property type="evidence" value="ECO:0007669"/>
    <property type="project" value="UniProtKB-SubCell"/>
</dbReference>
<dbReference type="Pfam" id="PF07980">
    <property type="entry name" value="SusD_RagB"/>
    <property type="match status" value="1"/>
</dbReference>
<dbReference type="Pfam" id="PF14322">
    <property type="entry name" value="SusD-like_3"/>
    <property type="match status" value="1"/>
</dbReference>
<gene>
    <name evidence="8" type="ORF">EZE20_03205</name>
</gene>
<dbReference type="Proteomes" id="UP000295706">
    <property type="component" value="Unassembled WGS sequence"/>
</dbReference>
<evidence type="ECO:0000313" key="9">
    <source>
        <dbReference type="Proteomes" id="UP000295706"/>
    </source>
</evidence>
<dbReference type="EMBL" id="SMJU01000002">
    <property type="protein sequence ID" value="TDB67950.1"/>
    <property type="molecule type" value="Genomic_DNA"/>
</dbReference>
<evidence type="ECO:0000259" key="7">
    <source>
        <dbReference type="Pfam" id="PF14322"/>
    </source>
</evidence>
<dbReference type="InterPro" id="IPR033985">
    <property type="entry name" value="SusD-like_N"/>
</dbReference>
<keyword evidence="3" id="KW-0732">Signal</keyword>
<name>A0A4R4KIE4_9BACT</name>
<feature type="domain" description="RagB/SusD" evidence="6">
    <location>
        <begin position="279"/>
        <end position="555"/>
    </location>
</feature>
<sequence>MKSNIKVLIQLCFAGLLLVLSGCQESFLDEKPLDRFSPENLLSNKAGFESILVALHKNARDERTLDRPDQMGTGTDVSTSGVADGRFMKDYRLVLPNDQIVGYYWDWAYASMLKNANLIITRAENPEINWTAEEKNQVVAEARFFRAFTYNVLVNLFGGVPIVDQELTAPRFDFTRASRTEVLQFIQADLEFASQNLPLVGSDPTKDGRIFRAAALHLLSEVYISLGQATKDASFYDKAIAAATQVLDGSAGAYQLMTKRFGDTSRPGDAFSDLFWTNQQNRGSGNLETIWAVQYEFLTVGGAEGQNHDLRWWGPQFENIRSPDNKRILVSDSIGRSQGGNRPTNYFFYDIWKDNFKNDMRNSHHNIRRVWIYNDKTSEFFGQQARYTVANGRAVIARPDGTPTTIAVDTLRWFYPMIRKIEGQLPAPLSGRTNNDQVRMRLAETYLLRAEAHIHKGNMALAAADLNVVRSRANAKPVEAADVSLDYLLDERARELTVEEARRRTLVRLGKLYERATRYNWDAKATMQPYHELWPIPQKAIDANREAVLEQNPGYPGAK</sequence>